<comment type="catalytic activity">
    <reaction evidence="7 8">
        <text>7,8-dihydroneopterin 3'-triphosphate + H2O = 6-carboxy-5,6,7,8-tetrahydropterin + triphosphate + acetaldehyde + 2 H(+)</text>
        <dbReference type="Rhea" id="RHEA:27966"/>
        <dbReference type="ChEBI" id="CHEBI:15343"/>
        <dbReference type="ChEBI" id="CHEBI:15377"/>
        <dbReference type="ChEBI" id="CHEBI:15378"/>
        <dbReference type="ChEBI" id="CHEBI:18036"/>
        <dbReference type="ChEBI" id="CHEBI:58462"/>
        <dbReference type="ChEBI" id="CHEBI:61032"/>
        <dbReference type="EC" id="4.1.2.50"/>
    </reaction>
</comment>
<evidence type="ECO:0000256" key="10">
    <source>
        <dbReference type="PIRSR" id="PIRSR006113-2"/>
    </source>
</evidence>
<gene>
    <name evidence="11" type="ORF">SLA_0226</name>
</gene>
<evidence type="ECO:0000256" key="3">
    <source>
        <dbReference type="ARBA" id="ARBA00018141"/>
    </source>
</evidence>
<evidence type="ECO:0000256" key="6">
    <source>
        <dbReference type="ARBA" id="ARBA00023239"/>
    </source>
</evidence>
<evidence type="ECO:0000256" key="5">
    <source>
        <dbReference type="ARBA" id="ARBA00022833"/>
    </source>
</evidence>
<dbReference type="Gene3D" id="3.30.479.10">
    <property type="entry name" value="6-pyruvoyl tetrahydropterin synthase/QueD"/>
    <property type="match status" value="1"/>
</dbReference>
<dbReference type="InterPro" id="IPR007115">
    <property type="entry name" value="6-PTP_synth/QueD"/>
</dbReference>
<proteinExistence type="inferred from homology"/>
<dbReference type="GO" id="GO:0008616">
    <property type="term" value="P:tRNA queuosine(34) biosynthetic process"/>
    <property type="evidence" value="ECO:0007669"/>
    <property type="project" value="UniProtKB-KW"/>
</dbReference>
<dbReference type="InterPro" id="IPR038418">
    <property type="entry name" value="6-PTP_synth/QueD_sf"/>
</dbReference>
<evidence type="ECO:0000256" key="8">
    <source>
        <dbReference type="PIRNR" id="PIRNR006113"/>
    </source>
</evidence>
<accession>A0A160NUG6</accession>
<comment type="pathway">
    <text evidence="1 8">Purine metabolism; 7-cyano-7-deazaguanine biosynthesis.</text>
</comment>
<dbReference type="Proteomes" id="UP000217676">
    <property type="component" value="Chromosome"/>
</dbReference>
<feature type="binding site" evidence="10">
    <location>
        <position position="31"/>
    </location>
    <ligand>
        <name>Zn(2+)</name>
        <dbReference type="ChEBI" id="CHEBI:29105"/>
    </ligand>
</feature>
<keyword evidence="8" id="KW-0671">Queuosine biosynthesis</keyword>
<dbReference type="PIRSF" id="PIRSF006113">
    <property type="entry name" value="PTP_synth"/>
    <property type="match status" value="1"/>
</dbReference>
<keyword evidence="12" id="KW-1185">Reference proteome</keyword>
<dbReference type="PANTHER" id="PTHR12589:SF7">
    <property type="entry name" value="6-PYRUVOYL TETRAHYDROBIOPTERIN SYNTHASE"/>
    <property type="match status" value="1"/>
</dbReference>
<feature type="binding site" evidence="10">
    <location>
        <position position="29"/>
    </location>
    <ligand>
        <name>Zn(2+)</name>
        <dbReference type="ChEBI" id="CHEBI:29105"/>
    </ligand>
</feature>
<dbReference type="SUPFAM" id="SSF55620">
    <property type="entry name" value="Tetrahydrobiopterin biosynthesis enzymes-like"/>
    <property type="match status" value="1"/>
</dbReference>
<dbReference type="KEGG" id="slau:SLA_0226"/>
<dbReference type="UniPathway" id="UPA00391"/>
<dbReference type="RefSeq" id="WP_359879012.1">
    <property type="nucleotide sequence ID" value="NZ_JBEYHT010000032.1"/>
</dbReference>
<name>A0A160NUG6_STRLU</name>
<keyword evidence="4 8" id="KW-0479">Metal-binding</keyword>
<evidence type="ECO:0000313" key="12">
    <source>
        <dbReference type="Proteomes" id="UP000217676"/>
    </source>
</evidence>
<dbReference type="EC" id="4.-.-.-" evidence="8"/>
<comment type="cofactor">
    <cofactor evidence="8 10">
        <name>Zn(2+)</name>
        <dbReference type="ChEBI" id="CHEBI:29105"/>
    </cofactor>
    <text evidence="8 10">Binds 1 zinc ion per subunit.</text>
</comment>
<protein>
    <recommendedName>
        <fullName evidence="3 8">6-carboxy-5,6,7,8-tetrahydropterin synthase</fullName>
        <ecNumber evidence="8">4.-.-.-</ecNumber>
    </recommendedName>
</protein>
<evidence type="ECO:0000256" key="1">
    <source>
        <dbReference type="ARBA" id="ARBA00005061"/>
    </source>
</evidence>
<evidence type="ECO:0000256" key="7">
    <source>
        <dbReference type="ARBA" id="ARBA00048807"/>
    </source>
</evidence>
<feature type="active site" description="Proton acceptor" evidence="9">
    <location>
        <position position="25"/>
    </location>
</feature>
<reference evidence="11 12" key="1">
    <citation type="journal article" date="2016" name="Genome Announc.">
        <title>Complete Genome Sequence of Thiostrepton-Producing Streptomyces laurentii ATCC 31255.</title>
        <authorList>
            <person name="Doi K."/>
            <person name="Fujino Y."/>
            <person name="Nagayoshi Y."/>
            <person name="Ohshima T."/>
            <person name="Ogata S."/>
        </authorList>
    </citation>
    <scope>NUCLEOTIDE SEQUENCE [LARGE SCALE GENOMIC DNA]</scope>
    <source>
        <strain evidence="11 12">ATCC 31255</strain>
    </source>
</reference>
<feature type="active site" description="Charge relay system" evidence="9">
    <location>
        <position position="71"/>
    </location>
</feature>
<keyword evidence="5 8" id="KW-0862">Zinc</keyword>
<evidence type="ECO:0000313" key="11">
    <source>
        <dbReference type="EMBL" id="BAU81181.1"/>
    </source>
</evidence>
<dbReference type="PANTHER" id="PTHR12589">
    <property type="entry name" value="PYRUVOYL TETRAHYDROBIOPTERIN SYNTHASE"/>
    <property type="match status" value="1"/>
</dbReference>
<keyword evidence="6 8" id="KW-0456">Lyase</keyword>
<dbReference type="AlphaFoldDB" id="A0A160NUG6"/>
<dbReference type="Pfam" id="PF01242">
    <property type="entry name" value="PTPS"/>
    <property type="match status" value="1"/>
</dbReference>
<dbReference type="GO" id="GO:0046872">
    <property type="term" value="F:metal ion binding"/>
    <property type="evidence" value="ECO:0007669"/>
    <property type="project" value="UniProtKB-KW"/>
</dbReference>
<dbReference type="EMBL" id="AP017424">
    <property type="protein sequence ID" value="BAU81181.1"/>
    <property type="molecule type" value="Genomic_DNA"/>
</dbReference>
<dbReference type="GO" id="GO:0070497">
    <property type="term" value="F:6-carboxytetrahydropterin synthase activity"/>
    <property type="evidence" value="ECO:0007669"/>
    <property type="project" value="UniProtKB-EC"/>
</dbReference>
<evidence type="ECO:0000256" key="9">
    <source>
        <dbReference type="PIRSR" id="PIRSR006113-1"/>
    </source>
</evidence>
<organism evidence="11 12">
    <name type="scientific">Streptomyces laurentii</name>
    <dbReference type="NCBI Taxonomy" id="39478"/>
    <lineage>
        <taxon>Bacteria</taxon>
        <taxon>Bacillati</taxon>
        <taxon>Actinomycetota</taxon>
        <taxon>Actinomycetes</taxon>
        <taxon>Kitasatosporales</taxon>
        <taxon>Streptomycetaceae</taxon>
        <taxon>Streptomyces</taxon>
    </lineage>
</organism>
<comment type="similarity">
    <text evidence="2 8">Belongs to the PTPS family. QueD subfamily.</text>
</comment>
<sequence>MLSITKEFHFSASHRLAHLAADHPCGRLHGHNYVLMVELSARESELTPAGFVRDYGDLDALKKWIDEFLDHRHLNDVMKDRNPSAENIARWVYENWRRDLPELTAVRVSETPKTWATYRPAP</sequence>
<feature type="binding site" evidence="10">
    <location>
        <position position="14"/>
    </location>
    <ligand>
        <name>Zn(2+)</name>
        <dbReference type="ChEBI" id="CHEBI:29105"/>
    </ligand>
</feature>
<feature type="active site" description="Charge relay system" evidence="9">
    <location>
        <position position="110"/>
    </location>
</feature>
<evidence type="ECO:0000256" key="4">
    <source>
        <dbReference type="ARBA" id="ARBA00022723"/>
    </source>
</evidence>
<evidence type="ECO:0000256" key="2">
    <source>
        <dbReference type="ARBA" id="ARBA00008900"/>
    </source>
</evidence>